<dbReference type="Gene3D" id="3.90.1200.10">
    <property type="match status" value="1"/>
</dbReference>
<feature type="region of interest" description="Disordered" evidence="1">
    <location>
        <begin position="1"/>
        <end position="27"/>
    </location>
</feature>
<dbReference type="InterPro" id="IPR002575">
    <property type="entry name" value="Aminoglycoside_PTrfase"/>
</dbReference>
<proteinExistence type="predicted"/>
<dbReference type="AlphaFoldDB" id="A0AAE6VP04"/>
<dbReference type="Proteomes" id="UP000463871">
    <property type="component" value="Chromosome"/>
</dbReference>
<evidence type="ECO:0000313" key="4">
    <source>
        <dbReference type="Proteomes" id="UP000463871"/>
    </source>
</evidence>
<dbReference type="Pfam" id="PF01636">
    <property type="entry name" value="APH"/>
    <property type="match status" value="1"/>
</dbReference>
<feature type="compositionally biased region" description="Basic residues" evidence="1">
    <location>
        <begin position="8"/>
        <end position="18"/>
    </location>
</feature>
<dbReference type="CDD" id="cd05151">
    <property type="entry name" value="ChoK-like"/>
    <property type="match status" value="1"/>
</dbReference>
<reference evidence="3 4" key="1">
    <citation type="submission" date="2020-01" db="EMBL/GenBank/DDBJ databases">
        <title>Complete genome of Aeromonas media MC64.</title>
        <authorList>
            <person name="Cao G."/>
            <person name="Fu J."/>
            <person name="Zhong C."/>
        </authorList>
    </citation>
    <scope>NUCLEOTIDE SEQUENCE [LARGE SCALE GENOMIC DNA]</scope>
    <source>
        <strain evidence="3 4">MC64</strain>
    </source>
</reference>
<evidence type="ECO:0000256" key="1">
    <source>
        <dbReference type="SAM" id="MobiDB-lite"/>
    </source>
</evidence>
<dbReference type="InterPro" id="IPR011009">
    <property type="entry name" value="Kinase-like_dom_sf"/>
</dbReference>
<protein>
    <submittedName>
        <fullName evidence="3">Phosphotransferase</fullName>
    </submittedName>
</protein>
<feature type="domain" description="Aminoglycoside phosphotransferase" evidence="2">
    <location>
        <begin position="50"/>
        <end position="246"/>
    </location>
</feature>
<dbReference type="Gene3D" id="3.30.200.20">
    <property type="entry name" value="Phosphorylase Kinase, domain 1"/>
    <property type="match status" value="1"/>
</dbReference>
<evidence type="ECO:0000259" key="2">
    <source>
        <dbReference type="Pfam" id="PF01636"/>
    </source>
</evidence>
<dbReference type="SUPFAM" id="SSF56112">
    <property type="entry name" value="Protein kinase-like (PK-like)"/>
    <property type="match status" value="1"/>
</dbReference>
<sequence length="307" mass="34145">MANCCGPIRKRSASRRRPPPLAGEATRQQGDLAELTLLASLPAPWNRGRLEPLASGLTNGNYRLHLPSGQRAFLRRGHPDPVRLGIDRATEWQLYQGAVGEGLALPCHHSEPATGLMLLAWCDEPNWAAAPPPLAAQPPLLAAVLRRLHRLPLPAVVMAVRAHSAGYRDRLARVPAWLPALERALLASREPDDCWLPCHHDLNPANLLGHRPWVIDWEYGAAGHPGFELASIQRTHGWSDELRCQLESCYLEGREGAHKLLNTKGFQAEAFLPWVDYIGLLWALLMAEQQPGPDYQALIDMNRQRLE</sequence>
<name>A0AAE6VP04_AERME</name>
<gene>
    <name evidence="3" type="ORF">GWI30_13275</name>
</gene>
<evidence type="ECO:0000313" key="3">
    <source>
        <dbReference type="EMBL" id="QHQ51739.1"/>
    </source>
</evidence>
<organism evidence="3 4">
    <name type="scientific">Aeromonas media</name>
    <dbReference type="NCBI Taxonomy" id="651"/>
    <lineage>
        <taxon>Bacteria</taxon>
        <taxon>Pseudomonadati</taxon>
        <taxon>Pseudomonadota</taxon>
        <taxon>Gammaproteobacteria</taxon>
        <taxon>Aeromonadales</taxon>
        <taxon>Aeromonadaceae</taxon>
        <taxon>Aeromonas</taxon>
    </lineage>
</organism>
<accession>A0AAE6VP04</accession>
<dbReference type="EMBL" id="CP047962">
    <property type="protein sequence ID" value="QHQ51739.1"/>
    <property type="molecule type" value="Genomic_DNA"/>
</dbReference>